<dbReference type="AlphaFoldDB" id="A0A4Y7L2H0"/>
<sequence>MDAIKTIDTLKPYTQRRLYFRSDLEEGNHQFHYPLQDIIDFICTSWNIDGNPQPPAAKKCPKRKLEEAIEEIKKIHVKWKANKRNMRLEHFDENKTDAQNRASCPNEVIDTQRKKSKNGKASRKHLSVPHHGGTKSFVNHAIETTQKKASLAVVYRKTYRAREGKTSNPKAEANHAQIEALEREDLEENGSDNDVSILELTSYGQLKGDKYSKSWELRNLVGFVVLVRN</sequence>
<dbReference type="EMBL" id="CM010723">
    <property type="protein sequence ID" value="RZC78551.1"/>
    <property type="molecule type" value="Genomic_DNA"/>
</dbReference>
<feature type="region of interest" description="Disordered" evidence="1">
    <location>
        <begin position="111"/>
        <end position="135"/>
    </location>
</feature>
<keyword evidence="3" id="KW-1185">Reference proteome</keyword>
<reference evidence="2 3" key="1">
    <citation type="journal article" date="2018" name="Science">
        <title>The opium poppy genome and morphinan production.</title>
        <authorList>
            <person name="Guo L."/>
            <person name="Winzer T."/>
            <person name="Yang X."/>
            <person name="Li Y."/>
            <person name="Ning Z."/>
            <person name="He Z."/>
            <person name="Teodor R."/>
            <person name="Lu Y."/>
            <person name="Bowser T.A."/>
            <person name="Graham I.A."/>
            <person name="Ye K."/>
        </authorList>
    </citation>
    <scope>NUCLEOTIDE SEQUENCE [LARGE SCALE GENOMIC DNA]</scope>
    <source>
        <strain evidence="3">cv. HN1</strain>
        <tissue evidence="2">Leaves</tissue>
    </source>
</reference>
<dbReference type="Pfam" id="PF03004">
    <property type="entry name" value="Transposase_24"/>
    <property type="match status" value="1"/>
</dbReference>
<dbReference type="InterPro" id="IPR004252">
    <property type="entry name" value="Probable_transposase_24"/>
</dbReference>
<feature type="compositionally biased region" description="Basic residues" evidence="1">
    <location>
        <begin position="114"/>
        <end position="128"/>
    </location>
</feature>
<name>A0A4Y7L2H0_PAPSO</name>
<evidence type="ECO:0000313" key="3">
    <source>
        <dbReference type="Proteomes" id="UP000316621"/>
    </source>
</evidence>
<accession>A0A4Y7L2H0</accession>
<evidence type="ECO:0000313" key="2">
    <source>
        <dbReference type="EMBL" id="RZC78551.1"/>
    </source>
</evidence>
<proteinExistence type="predicted"/>
<organism evidence="2 3">
    <name type="scientific">Papaver somniferum</name>
    <name type="common">Opium poppy</name>
    <dbReference type="NCBI Taxonomy" id="3469"/>
    <lineage>
        <taxon>Eukaryota</taxon>
        <taxon>Viridiplantae</taxon>
        <taxon>Streptophyta</taxon>
        <taxon>Embryophyta</taxon>
        <taxon>Tracheophyta</taxon>
        <taxon>Spermatophyta</taxon>
        <taxon>Magnoliopsida</taxon>
        <taxon>Ranunculales</taxon>
        <taxon>Papaveraceae</taxon>
        <taxon>Papaveroideae</taxon>
        <taxon>Papaver</taxon>
    </lineage>
</organism>
<gene>
    <name evidence="2" type="ORF">C5167_002750</name>
</gene>
<protein>
    <submittedName>
        <fullName evidence="2">Uncharacterized protein</fullName>
    </submittedName>
</protein>
<evidence type="ECO:0000256" key="1">
    <source>
        <dbReference type="SAM" id="MobiDB-lite"/>
    </source>
</evidence>
<dbReference type="Gramene" id="RZC78551">
    <property type="protein sequence ID" value="RZC78551"/>
    <property type="gene ID" value="C5167_002750"/>
</dbReference>
<dbReference type="Proteomes" id="UP000316621">
    <property type="component" value="Chromosome 9"/>
</dbReference>